<dbReference type="InterPro" id="IPR029040">
    <property type="entry name" value="RPABC4/Spt4"/>
</dbReference>
<gene>
    <name evidence="4" type="primary">rpoE2</name>
    <name evidence="2" type="synonym">spt4</name>
</gene>
<evidence type="ECO:0000256" key="2">
    <source>
        <dbReference type="HAMAP-Rule" id="MF_00949"/>
    </source>
</evidence>
<keyword evidence="4" id="KW-0240">DNA-directed RNA polymerase</keyword>
<keyword evidence="4" id="KW-0808">Transferase</keyword>
<proteinExistence type="inferred from homology"/>
<dbReference type="PANTHER" id="PTHR40704:SF1">
    <property type="entry name" value="TRANSCRIPTION ELONGATION FACTOR SPT4"/>
    <property type="match status" value="1"/>
</dbReference>
<name>A0A075HFF7_9ARCH</name>
<feature type="binding site" evidence="2">
    <location>
        <position position="10"/>
    </location>
    <ligand>
        <name>Zn(2+)</name>
        <dbReference type="ChEBI" id="CHEBI:29105"/>
    </ligand>
</feature>
<evidence type="ECO:0000313" key="4">
    <source>
        <dbReference type="EMBL" id="AIF12613.1"/>
    </source>
</evidence>
<keyword evidence="4" id="KW-0548">Nucleotidyltransferase</keyword>
<evidence type="ECO:0000259" key="3">
    <source>
        <dbReference type="SMART" id="SM01389"/>
    </source>
</evidence>
<dbReference type="SMART" id="SM01389">
    <property type="entry name" value="Spt4"/>
    <property type="match status" value="1"/>
</dbReference>
<dbReference type="InterPro" id="IPR038589">
    <property type="entry name" value="Spt4_dom_sf"/>
</dbReference>
<comment type="subunit">
    <text evidence="2">Heterodimer composed of Spt4 and Spt5.</text>
</comment>
<dbReference type="PANTHER" id="PTHR40704">
    <property type="entry name" value="TRANSCRIPTION ELONGATION FACTOR SPT4"/>
    <property type="match status" value="1"/>
</dbReference>
<dbReference type="AlphaFoldDB" id="A0A075HFF7"/>
<dbReference type="SUPFAM" id="SSF63393">
    <property type="entry name" value="RNA polymerase subunits"/>
    <property type="match status" value="1"/>
</dbReference>
<comment type="function">
    <text evidence="2">Stimulates transcription elongation.</text>
</comment>
<dbReference type="HAMAP" id="MF_00949">
    <property type="entry name" value="Spt4_arch"/>
    <property type="match status" value="1"/>
</dbReference>
<feature type="binding site" evidence="2">
    <location>
        <position position="7"/>
    </location>
    <ligand>
        <name>Zn(2+)</name>
        <dbReference type="ChEBI" id="CHEBI:29105"/>
    </ligand>
</feature>
<dbReference type="GO" id="GO:0006355">
    <property type="term" value="P:regulation of DNA-templated transcription"/>
    <property type="evidence" value="ECO:0007669"/>
    <property type="project" value="UniProtKB-UniRule"/>
</dbReference>
<dbReference type="GO" id="GO:0016779">
    <property type="term" value="F:nucleotidyltransferase activity"/>
    <property type="evidence" value="ECO:0007669"/>
    <property type="project" value="UniProtKB-KW"/>
</dbReference>
<keyword evidence="2" id="KW-0479">Metal-binding</keyword>
<keyword evidence="2" id="KW-0862">Zinc</keyword>
<reference evidence="4" key="1">
    <citation type="journal article" date="2014" name="Genome Biol. Evol.">
        <title>Pangenome evidence for extensive interdomain horizontal transfer affecting lineage core and shell genes in uncultured planktonic thaumarchaeota and euryarchaeota.</title>
        <authorList>
            <person name="Deschamps P."/>
            <person name="Zivanovic Y."/>
            <person name="Moreira D."/>
            <person name="Rodriguez-Valera F."/>
            <person name="Lopez-Garcia P."/>
        </authorList>
    </citation>
    <scope>NUCLEOTIDE SEQUENCE</scope>
</reference>
<dbReference type="NCBIfam" id="NF041664">
    <property type="entry name" value="RNAP_arch_Epp"/>
    <property type="match status" value="1"/>
</dbReference>
<keyword evidence="2" id="KW-0805">Transcription regulation</keyword>
<keyword evidence="1 2" id="KW-0804">Transcription</keyword>
<dbReference type="GO" id="GO:0000428">
    <property type="term" value="C:DNA-directed RNA polymerase complex"/>
    <property type="evidence" value="ECO:0007669"/>
    <property type="project" value="UniProtKB-KW"/>
</dbReference>
<comment type="similarity">
    <text evidence="2">Belongs to the archaeal Spt4 family.</text>
</comment>
<feature type="domain" description="Spt4/RpoE2 zinc finger" evidence="3">
    <location>
        <begin position="4"/>
        <end position="62"/>
    </location>
</feature>
<organism evidence="4">
    <name type="scientific">uncultured marine thaumarchaeote KM3_56_D04</name>
    <dbReference type="NCBI Taxonomy" id="1456203"/>
    <lineage>
        <taxon>Archaea</taxon>
        <taxon>Nitrososphaerota</taxon>
        <taxon>environmental samples</taxon>
    </lineage>
</organism>
<evidence type="ECO:0000256" key="1">
    <source>
        <dbReference type="ARBA" id="ARBA00023163"/>
    </source>
</evidence>
<dbReference type="InterPro" id="IPR007178">
    <property type="entry name" value="Spt4_arch"/>
</dbReference>
<dbReference type="InterPro" id="IPR022800">
    <property type="entry name" value="Spt4/RpoE2_Znf"/>
</dbReference>
<sequence>MAKEMACRKCKYVSQGKVCPACKSSDLTPDWQGIVLIGNPAESKIARTLGHAKAGKYALKVT</sequence>
<dbReference type="Pfam" id="PF06093">
    <property type="entry name" value="Spt4"/>
    <property type="match status" value="1"/>
</dbReference>
<feature type="binding site" evidence="2">
    <location>
        <position position="22"/>
    </location>
    <ligand>
        <name>Zn(2+)</name>
        <dbReference type="ChEBI" id="CHEBI:29105"/>
    </ligand>
</feature>
<feature type="binding site" evidence="2">
    <location>
        <position position="19"/>
    </location>
    <ligand>
        <name>Zn(2+)</name>
        <dbReference type="ChEBI" id="CHEBI:29105"/>
    </ligand>
</feature>
<dbReference type="EMBL" id="KF900949">
    <property type="protein sequence ID" value="AIF12613.1"/>
    <property type="molecule type" value="Genomic_DNA"/>
</dbReference>
<protein>
    <recommendedName>
        <fullName evidence="2">Transcription elongation factor Spt4</fullName>
    </recommendedName>
</protein>
<dbReference type="Gene3D" id="2.20.28.90">
    <property type="match status" value="1"/>
</dbReference>
<dbReference type="GO" id="GO:0008270">
    <property type="term" value="F:zinc ion binding"/>
    <property type="evidence" value="ECO:0007669"/>
    <property type="project" value="UniProtKB-UniRule"/>
</dbReference>
<accession>A0A075HFF7</accession>